<keyword evidence="1" id="KW-0812">Transmembrane</keyword>
<accession>V4A0A6</accession>
<dbReference type="EMBL" id="KB201305">
    <property type="protein sequence ID" value="ESO97243.1"/>
    <property type="molecule type" value="Genomic_DNA"/>
</dbReference>
<reference evidence="2 3" key="1">
    <citation type="journal article" date="2013" name="Nature">
        <title>Insights into bilaterian evolution from three spiralian genomes.</title>
        <authorList>
            <person name="Simakov O."/>
            <person name="Marletaz F."/>
            <person name="Cho S.J."/>
            <person name="Edsinger-Gonzales E."/>
            <person name="Havlak P."/>
            <person name="Hellsten U."/>
            <person name="Kuo D.H."/>
            <person name="Larsson T."/>
            <person name="Lv J."/>
            <person name="Arendt D."/>
            <person name="Savage R."/>
            <person name="Osoegawa K."/>
            <person name="de Jong P."/>
            <person name="Grimwood J."/>
            <person name="Chapman J.A."/>
            <person name="Shapiro H."/>
            <person name="Aerts A."/>
            <person name="Otillar R.P."/>
            <person name="Terry A.Y."/>
            <person name="Boore J.L."/>
            <person name="Grigoriev I.V."/>
            <person name="Lindberg D.R."/>
            <person name="Seaver E.C."/>
            <person name="Weisblat D.A."/>
            <person name="Putnam N.H."/>
            <person name="Rokhsar D.S."/>
        </authorList>
    </citation>
    <scope>NUCLEOTIDE SEQUENCE [LARGE SCALE GENOMIC DNA]</scope>
</reference>
<dbReference type="RefSeq" id="XP_009051852.1">
    <property type="nucleotide sequence ID" value="XM_009053604.1"/>
</dbReference>
<protein>
    <submittedName>
        <fullName evidence="2">Uncharacterized protein</fullName>
    </submittedName>
</protein>
<dbReference type="CTD" id="20238011"/>
<feature type="transmembrane region" description="Helical" evidence="1">
    <location>
        <begin position="33"/>
        <end position="54"/>
    </location>
</feature>
<gene>
    <name evidence="2" type="ORF">LOTGIDRAFT_159266</name>
</gene>
<keyword evidence="3" id="KW-1185">Reference proteome</keyword>
<dbReference type="KEGG" id="lgi:LOTGIDRAFT_159266"/>
<keyword evidence="1" id="KW-0472">Membrane</keyword>
<evidence type="ECO:0000256" key="1">
    <source>
        <dbReference type="SAM" id="Phobius"/>
    </source>
</evidence>
<name>V4A0A6_LOTGI</name>
<organism evidence="2 3">
    <name type="scientific">Lottia gigantea</name>
    <name type="common">Giant owl limpet</name>
    <dbReference type="NCBI Taxonomy" id="225164"/>
    <lineage>
        <taxon>Eukaryota</taxon>
        <taxon>Metazoa</taxon>
        <taxon>Spiralia</taxon>
        <taxon>Lophotrochozoa</taxon>
        <taxon>Mollusca</taxon>
        <taxon>Gastropoda</taxon>
        <taxon>Patellogastropoda</taxon>
        <taxon>Lottioidea</taxon>
        <taxon>Lottiidae</taxon>
        <taxon>Lottia</taxon>
    </lineage>
</organism>
<dbReference type="AlphaFoldDB" id="V4A0A6"/>
<keyword evidence="1" id="KW-1133">Transmembrane helix</keyword>
<proteinExistence type="predicted"/>
<dbReference type="GeneID" id="20238011"/>
<dbReference type="Proteomes" id="UP000030746">
    <property type="component" value="Unassembled WGS sequence"/>
</dbReference>
<dbReference type="HOGENOM" id="CLU_1333264_0_0_1"/>
<evidence type="ECO:0000313" key="2">
    <source>
        <dbReference type="EMBL" id="ESO97243.1"/>
    </source>
</evidence>
<sequence length="206" mass="23783">MGRYRRESLKIRYYKLMLPDDHRSVFSEINTKLLVMGLYLLVAFILFNPIYGWGEYSEYKGFFQMNVHMTRLMSNNSTGEVECGDSNFTQYIYPGDINSTKDLPNIITSNLKSSYHFYTRMVLSSPELLVISLRTSERETLDSLLRSTTDGALGTVLLPDFSNCDMESYMCLSFVINETVIEGYKNIFVPFQDSPLLILRPQSAKY</sequence>
<evidence type="ECO:0000313" key="3">
    <source>
        <dbReference type="Proteomes" id="UP000030746"/>
    </source>
</evidence>
<dbReference type="OrthoDB" id="6144677at2759"/>